<protein>
    <submittedName>
        <fullName evidence="2">Uncharacterized protein</fullName>
    </submittedName>
</protein>
<evidence type="ECO:0000313" key="2">
    <source>
        <dbReference type="EMBL" id="CAB4148733.1"/>
    </source>
</evidence>
<feature type="region of interest" description="Disordered" evidence="1">
    <location>
        <begin position="65"/>
        <end position="84"/>
    </location>
</feature>
<reference evidence="2" key="1">
    <citation type="submission" date="2020-04" db="EMBL/GenBank/DDBJ databases">
        <authorList>
            <person name="Chiriac C."/>
            <person name="Salcher M."/>
            <person name="Ghai R."/>
            <person name="Kavagutti S V."/>
        </authorList>
    </citation>
    <scope>NUCLEOTIDE SEQUENCE</scope>
</reference>
<organism evidence="2">
    <name type="scientific">uncultured Caudovirales phage</name>
    <dbReference type="NCBI Taxonomy" id="2100421"/>
    <lineage>
        <taxon>Viruses</taxon>
        <taxon>Duplodnaviria</taxon>
        <taxon>Heunggongvirae</taxon>
        <taxon>Uroviricota</taxon>
        <taxon>Caudoviricetes</taxon>
        <taxon>Peduoviridae</taxon>
        <taxon>Maltschvirus</taxon>
        <taxon>Maltschvirus maltsch</taxon>
    </lineage>
</organism>
<proteinExistence type="predicted"/>
<sequence length="84" mass="9469">MGDFMSEVMGKTLDKRQRAHLAAIYKDYPGGVPALMGAICFVAIKEPKGDPIVYLKQLSDKKRYGKRGVEPREKGFSRDEYVES</sequence>
<dbReference type="EMBL" id="LR796510">
    <property type="protein sequence ID" value="CAB4148733.1"/>
    <property type="molecule type" value="Genomic_DNA"/>
</dbReference>
<accession>A0A6J5MUD4</accession>
<dbReference type="EMBL" id="LR797158">
    <property type="protein sequence ID" value="CAB4190645.1"/>
    <property type="molecule type" value="Genomic_DNA"/>
</dbReference>
<dbReference type="EMBL" id="LR797211">
    <property type="protein sequence ID" value="CAB4194508.1"/>
    <property type="molecule type" value="Genomic_DNA"/>
</dbReference>
<name>A0A6J5MUD4_9CAUD</name>
<gene>
    <name evidence="3" type="ORF">UFOVP1191_82</name>
    <name evidence="4" type="ORF">UFOVP1252_96</name>
    <name evidence="2" type="ORF">UFOVP529_24</name>
</gene>
<evidence type="ECO:0000256" key="1">
    <source>
        <dbReference type="SAM" id="MobiDB-lite"/>
    </source>
</evidence>
<evidence type="ECO:0000313" key="3">
    <source>
        <dbReference type="EMBL" id="CAB4190645.1"/>
    </source>
</evidence>
<evidence type="ECO:0000313" key="4">
    <source>
        <dbReference type="EMBL" id="CAB4194508.1"/>
    </source>
</evidence>